<dbReference type="AlphaFoldDB" id="A0A9N9FTB1"/>
<feature type="active site" evidence="8">
    <location>
        <position position="93"/>
    </location>
</feature>
<gene>
    <name evidence="13" type="ORF">AGERDE_LOCUS6855</name>
</gene>
<dbReference type="CDD" id="cd05471">
    <property type="entry name" value="pepsin_like"/>
    <property type="match status" value="1"/>
</dbReference>
<evidence type="ECO:0000313" key="14">
    <source>
        <dbReference type="Proteomes" id="UP000789831"/>
    </source>
</evidence>
<dbReference type="Gene3D" id="2.40.70.10">
    <property type="entry name" value="Acid Proteases"/>
    <property type="match status" value="2"/>
</dbReference>
<evidence type="ECO:0000313" key="13">
    <source>
        <dbReference type="EMBL" id="CAG8554854.1"/>
    </source>
</evidence>
<feature type="active site" evidence="8">
    <location>
        <position position="278"/>
    </location>
</feature>
<keyword evidence="14" id="KW-1185">Reference proteome</keyword>
<dbReference type="PANTHER" id="PTHR47966">
    <property type="entry name" value="BETA-SITE APP-CLEAVING ENZYME, ISOFORM A-RELATED"/>
    <property type="match status" value="1"/>
</dbReference>
<organism evidence="13 14">
    <name type="scientific">Ambispora gerdemannii</name>
    <dbReference type="NCBI Taxonomy" id="144530"/>
    <lineage>
        <taxon>Eukaryota</taxon>
        <taxon>Fungi</taxon>
        <taxon>Fungi incertae sedis</taxon>
        <taxon>Mucoromycota</taxon>
        <taxon>Glomeromycotina</taxon>
        <taxon>Glomeromycetes</taxon>
        <taxon>Archaeosporales</taxon>
        <taxon>Ambisporaceae</taxon>
        <taxon>Ambispora</taxon>
    </lineage>
</organism>
<evidence type="ECO:0000259" key="12">
    <source>
        <dbReference type="PROSITE" id="PS51767"/>
    </source>
</evidence>
<dbReference type="InterPro" id="IPR034164">
    <property type="entry name" value="Pepsin-like_dom"/>
</dbReference>
<dbReference type="InterPro" id="IPR001969">
    <property type="entry name" value="Aspartic_peptidase_AS"/>
</dbReference>
<feature type="disulfide bond" evidence="9">
    <location>
        <begin position="106"/>
        <end position="111"/>
    </location>
</feature>
<proteinExistence type="inferred from homology"/>
<dbReference type="SUPFAM" id="SSF50630">
    <property type="entry name" value="Acid proteases"/>
    <property type="match status" value="1"/>
</dbReference>
<evidence type="ECO:0000256" key="11">
    <source>
        <dbReference type="SAM" id="SignalP"/>
    </source>
</evidence>
<dbReference type="PRINTS" id="PR00792">
    <property type="entry name" value="PEPSIN"/>
</dbReference>
<dbReference type="PROSITE" id="PS51767">
    <property type="entry name" value="PEPTIDASE_A1"/>
    <property type="match status" value="1"/>
</dbReference>
<dbReference type="Proteomes" id="UP000789831">
    <property type="component" value="Unassembled WGS sequence"/>
</dbReference>
<sequence length="384" mass="42201">MKVTIIIFFLLTITSITINAAPTTSRSPVYTIPLQINESPDYYTWKQKIALQKNRTLSKYSKKEVNLPIHDSNDIAYYGPIEIGGQTFQVVFDTGSADLWVPLIGCSSPSCRNHTSFDPAKSKNFKKLDKTFSIQYGAGSVSGVAGTDDISIAGTIVTTQTFGLAELLSPVFVTEKFDGIMGMGFDKLNTLNAKTPFSNMVEQKSVNEPIFSFYLGRTTDKTATRSQLTLGGVDNSKFTGELNYNKVTGDTGDWLINLGGVSVDNKLQRINTREAIIDTGSLLILAPLEDFTHIINLIPGSYYDPDEDYFIIPCDTSVIIAIIFGGISYEISLIDLVIEVDPNVCVSGIQGWSEDQWLLGNVFLKNVYTAFDIKQPAVGFAHKV</sequence>
<evidence type="ECO:0000256" key="1">
    <source>
        <dbReference type="ARBA" id="ARBA00007447"/>
    </source>
</evidence>
<name>A0A9N9FTB1_9GLOM</name>
<evidence type="ECO:0000256" key="4">
    <source>
        <dbReference type="ARBA" id="ARBA00022750"/>
    </source>
</evidence>
<evidence type="ECO:0000256" key="7">
    <source>
        <dbReference type="ARBA" id="ARBA00023157"/>
    </source>
</evidence>
<dbReference type="InterPro" id="IPR001461">
    <property type="entry name" value="Aspartic_peptidase_A1"/>
</dbReference>
<dbReference type="FunFam" id="2.40.70.10:FF:000008">
    <property type="entry name" value="Cathepsin D"/>
    <property type="match status" value="1"/>
</dbReference>
<keyword evidence="4 10" id="KW-0064">Aspartyl protease</keyword>
<dbReference type="PROSITE" id="PS00141">
    <property type="entry name" value="ASP_PROTEASE"/>
    <property type="match status" value="1"/>
</dbReference>
<evidence type="ECO:0000256" key="9">
    <source>
        <dbReference type="PIRSR" id="PIRSR601461-2"/>
    </source>
</evidence>
<evidence type="ECO:0000256" key="3">
    <source>
        <dbReference type="ARBA" id="ARBA00022729"/>
    </source>
</evidence>
<feature type="signal peptide" evidence="11">
    <location>
        <begin position="1"/>
        <end position="20"/>
    </location>
</feature>
<keyword evidence="6" id="KW-0865">Zymogen</keyword>
<keyword evidence="7 9" id="KW-1015">Disulfide bond</keyword>
<dbReference type="EMBL" id="CAJVPL010001139">
    <property type="protein sequence ID" value="CAG8554854.1"/>
    <property type="molecule type" value="Genomic_DNA"/>
</dbReference>
<dbReference type="PANTHER" id="PTHR47966:SF51">
    <property type="entry name" value="BETA-SITE APP-CLEAVING ENZYME, ISOFORM A-RELATED"/>
    <property type="match status" value="1"/>
</dbReference>
<dbReference type="Pfam" id="PF00026">
    <property type="entry name" value="Asp"/>
    <property type="match status" value="1"/>
</dbReference>
<evidence type="ECO:0000256" key="6">
    <source>
        <dbReference type="ARBA" id="ARBA00023145"/>
    </source>
</evidence>
<evidence type="ECO:0000256" key="2">
    <source>
        <dbReference type="ARBA" id="ARBA00022670"/>
    </source>
</evidence>
<protein>
    <submittedName>
        <fullName evidence="13">6790_t:CDS:1</fullName>
    </submittedName>
</protein>
<keyword evidence="2 10" id="KW-0645">Protease</keyword>
<comment type="caution">
    <text evidence="13">The sequence shown here is derived from an EMBL/GenBank/DDBJ whole genome shotgun (WGS) entry which is preliminary data.</text>
</comment>
<evidence type="ECO:0000256" key="10">
    <source>
        <dbReference type="RuleBase" id="RU000454"/>
    </source>
</evidence>
<dbReference type="InterPro" id="IPR021109">
    <property type="entry name" value="Peptidase_aspartic_dom_sf"/>
</dbReference>
<dbReference type="OrthoDB" id="15189at2759"/>
<feature type="chain" id="PRO_5040308671" evidence="11">
    <location>
        <begin position="21"/>
        <end position="384"/>
    </location>
</feature>
<evidence type="ECO:0000256" key="8">
    <source>
        <dbReference type="PIRSR" id="PIRSR601461-1"/>
    </source>
</evidence>
<reference evidence="13" key="1">
    <citation type="submission" date="2021-06" db="EMBL/GenBank/DDBJ databases">
        <authorList>
            <person name="Kallberg Y."/>
            <person name="Tangrot J."/>
            <person name="Rosling A."/>
        </authorList>
    </citation>
    <scope>NUCLEOTIDE SEQUENCE</scope>
    <source>
        <strain evidence="13">MT106</strain>
    </source>
</reference>
<feature type="domain" description="Peptidase A1" evidence="12">
    <location>
        <begin position="77"/>
        <end position="381"/>
    </location>
</feature>
<keyword evidence="5 10" id="KW-0378">Hydrolase</keyword>
<evidence type="ECO:0000256" key="5">
    <source>
        <dbReference type="ARBA" id="ARBA00022801"/>
    </source>
</evidence>
<dbReference type="InterPro" id="IPR033121">
    <property type="entry name" value="PEPTIDASE_A1"/>
</dbReference>
<accession>A0A9N9FTB1</accession>
<dbReference type="GO" id="GO:0004190">
    <property type="term" value="F:aspartic-type endopeptidase activity"/>
    <property type="evidence" value="ECO:0007669"/>
    <property type="project" value="UniProtKB-KW"/>
</dbReference>
<keyword evidence="3 11" id="KW-0732">Signal</keyword>
<dbReference type="GO" id="GO:0006508">
    <property type="term" value="P:proteolysis"/>
    <property type="evidence" value="ECO:0007669"/>
    <property type="project" value="UniProtKB-KW"/>
</dbReference>
<comment type="similarity">
    <text evidence="1 10">Belongs to the peptidase A1 family.</text>
</comment>